<dbReference type="Pfam" id="PF04397">
    <property type="entry name" value="LytTR"/>
    <property type="match status" value="1"/>
</dbReference>
<dbReference type="RefSeq" id="WP_130843658.1">
    <property type="nucleotide sequence ID" value="NZ_BJDY01000002.1"/>
</dbReference>
<gene>
    <name evidence="2" type="ORF">MUDAN_MDHGFNIF_02969</name>
</gene>
<dbReference type="OrthoDB" id="2136316at2"/>
<dbReference type="PANTHER" id="PTHR37299:SF1">
    <property type="entry name" value="STAGE 0 SPORULATION PROTEIN A HOMOLOG"/>
    <property type="match status" value="1"/>
</dbReference>
<protein>
    <submittedName>
        <fullName evidence="2">Transcriptional regulator [Lactobacillus koreensis]</fullName>
    </submittedName>
</protein>
<sequence length="151" mass="16973">MRQQFEEHPEIDPDDPLIVIQAAAETGQVPDLETYLAQFQASPTGIIPIKTPDRLVMIKVQTIVSVEIQANLLCLYTTGETVQTRDTLRHFMQRLPGTTFVQVSKHGLLNLDHLRSLEDSFSGNMTAILANQVKADVSRKYVKNLMQRLGI</sequence>
<name>A0A660DYS2_9LACO</name>
<dbReference type="Gene3D" id="2.40.50.1020">
    <property type="entry name" value="LytTr DNA-binding domain"/>
    <property type="match status" value="1"/>
</dbReference>
<keyword evidence="3" id="KW-1185">Reference proteome</keyword>
<evidence type="ECO:0000313" key="3">
    <source>
        <dbReference type="Proteomes" id="UP000289996"/>
    </source>
</evidence>
<dbReference type="InterPro" id="IPR007492">
    <property type="entry name" value="LytTR_DNA-bd_dom"/>
</dbReference>
<dbReference type="EMBL" id="UYIG01000113">
    <property type="protein sequence ID" value="VDG28539.1"/>
    <property type="molecule type" value="Genomic_DNA"/>
</dbReference>
<dbReference type="GO" id="GO:0003677">
    <property type="term" value="F:DNA binding"/>
    <property type="evidence" value="ECO:0007669"/>
    <property type="project" value="InterPro"/>
</dbReference>
<feature type="domain" description="HTH LytTR-type" evidence="1">
    <location>
        <begin position="47"/>
        <end position="151"/>
    </location>
</feature>
<organism evidence="2 3">
    <name type="scientific">Lactiplantibacillus mudanjiangensis</name>
    <dbReference type="NCBI Taxonomy" id="1296538"/>
    <lineage>
        <taxon>Bacteria</taxon>
        <taxon>Bacillati</taxon>
        <taxon>Bacillota</taxon>
        <taxon>Bacilli</taxon>
        <taxon>Lactobacillales</taxon>
        <taxon>Lactobacillaceae</taxon>
        <taxon>Lactiplantibacillus</taxon>
    </lineage>
</organism>
<dbReference type="SMART" id="SM00850">
    <property type="entry name" value="LytTR"/>
    <property type="match status" value="1"/>
</dbReference>
<dbReference type="GO" id="GO:0000156">
    <property type="term" value="F:phosphorelay response regulator activity"/>
    <property type="evidence" value="ECO:0007669"/>
    <property type="project" value="InterPro"/>
</dbReference>
<evidence type="ECO:0000313" key="2">
    <source>
        <dbReference type="EMBL" id="VDG28539.1"/>
    </source>
</evidence>
<dbReference type="InterPro" id="IPR046947">
    <property type="entry name" value="LytR-like"/>
</dbReference>
<dbReference type="PANTHER" id="PTHR37299">
    <property type="entry name" value="TRANSCRIPTIONAL REGULATOR-RELATED"/>
    <property type="match status" value="1"/>
</dbReference>
<accession>A0A660DYS2</accession>
<dbReference type="AlphaFoldDB" id="A0A660DYS2"/>
<proteinExistence type="predicted"/>
<dbReference type="Proteomes" id="UP000289996">
    <property type="component" value="Unassembled WGS sequence"/>
</dbReference>
<evidence type="ECO:0000259" key="1">
    <source>
        <dbReference type="PROSITE" id="PS50930"/>
    </source>
</evidence>
<reference evidence="2 3" key="1">
    <citation type="submission" date="2018-11" db="EMBL/GenBank/DDBJ databases">
        <authorList>
            <person name="Wuyts S."/>
        </authorList>
    </citation>
    <scope>NUCLEOTIDE SEQUENCE [LARGE SCALE GENOMIC DNA]</scope>
    <source>
        <strain evidence="2">Lactobacillus mudanjiangensis AMBF249</strain>
    </source>
</reference>
<dbReference type="PROSITE" id="PS50930">
    <property type="entry name" value="HTH_LYTTR"/>
    <property type="match status" value="1"/>
</dbReference>